<reference evidence="1 2" key="1">
    <citation type="journal article" date="2018" name="Proc. R. Soc. B">
        <title>A non-coding region near Follistatin controls head colour polymorphism in the Gouldian finch.</title>
        <authorList>
            <person name="Toomey M.B."/>
            <person name="Marques C.I."/>
            <person name="Andrade P."/>
            <person name="Araujo P.M."/>
            <person name="Sabatino S."/>
            <person name="Gazda M.A."/>
            <person name="Afonso S."/>
            <person name="Lopes R.J."/>
            <person name="Corbo J.C."/>
            <person name="Carneiro M."/>
        </authorList>
    </citation>
    <scope>NUCLEOTIDE SEQUENCE [LARGE SCALE GENOMIC DNA]</scope>
    <source>
        <strain evidence="1">Red01</strain>
        <tissue evidence="1">Muscle</tissue>
    </source>
</reference>
<name>A0A3L8S781_CHLGU</name>
<dbReference type="AlphaFoldDB" id="A0A3L8S781"/>
<dbReference type="EMBL" id="QUSF01000045">
    <property type="protein sequence ID" value="RLV98109.1"/>
    <property type="molecule type" value="Genomic_DNA"/>
</dbReference>
<keyword evidence="2" id="KW-1185">Reference proteome</keyword>
<protein>
    <submittedName>
        <fullName evidence="1">Uncharacterized protein</fullName>
    </submittedName>
</protein>
<gene>
    <name evidence="1" type="ORF">DV515_00011075</name>
</gene>
<evidence type="ECO:0000313" key="1">
    <source>
        <dbReference type="EMBL" id="RLV98109.1"/>
    </source>
</evidence>
<evidence type="ECO:0000313" key="2">
    <source>
        <dbReference type="Proteomes" id="UP000276834"/>
    </source>
</evidence>
<organism evidence="1 2">
    <name type="scientific">Chloebia gouldiae</name>
    <name type="common">Gouldian finch</name>
    <name type="synonym">Erythrura gouldiae</name>
    <dbReference type="NCBI Taxonomy" id="44316"/>
    <lineage>
        <taxon>Eukaryota</taxon>
        <taxon>Metazoa</taxon>
        <taxon>Chordata</taxon>
        <taxon>Craniata</taxon>
        <taxon>Vertebrata</taxon>
        <taxon>Euteleostomi</taxon>
        <taxon>Archelosauria</taxon>
        <taxon>Archosauria</taxon>
        <taxon>Dinosauria</taxon>
        <taxon>Saurischia</taxon>
        <taxon>Theropoda</taxon>
        <taxon>Coelurosauria</taxon>
        <taxon>Aves</taxon>
        <taxon>Neognathae</taxon>
        <taxon>Neoaves</taxon>
        <taxon>Telluraves</taxon>
        <taxon>Australaves</taxon>
        <taxon>Passeriformes</taxon>
        <taxon>Passeroidea</taxon>
        <taxon>Passeridae</taxon>
        <taxon>Chloebia</taxon>
    </lineage>
</organism>
<dbReference type="Proteomes" id="UP000276834">
    <property type="component" value="Unassembled WGS sequence"/>
</dbReference>
<accession>A0A3L8S781</accession>
<comment type="caution">
    <text evidence="1">The sequence shown here is derived from an EMBL/GenBank/DDBJ whole genome shotgun (WGS) entry which is preliminary data.</text>
</comment>
<proteinExistence type="predicted"/>
<sequence>MVTGEESQQDFQEKCHWSGSHCCPVAPTQVRGSRIYIPAGLATLWSEPSVLQWGRGLFSQGWDTAPAHPSAAPGRLFLSGGHSATSYTHHL</sequence>